<feature type="transmembrane region" description="Helical" evidence="1">
    <location>
        <begin position="88"/>
        <end position="108"/>
    </location>
</feature>
<protein>
    <submittedName>
        <fullName evidence="2">AbrB family transcriptional regulator</fullName>
    </submittedName>
</protein>
<accession>A0AAD1KSK4</accession>
<keyword evidence="1" id="KW-1133">Transmembrane helix</keyword>
<dbReference type="EMBL" id="AP024926">
    <property type="protein sequence ID" value="BCZ86201.1"/>
    <property type="molecule type" value="Genomic_DNA"/>
</dbReference>
<dbReference type="Proteomes" id="UP000825379">
    <property type="component" value="Chromosome"/>
</dbReference>
<dbReference type="GO" id="GO:0016020">
    <property type="term" value="C:membrane"/>
    <property type="evidence" value="ECO:0007669"/>
    <property type="project" value="InterPro"/>
</dbReference>
<feature type="transmembrane region" description="Helical" evidence="1">
    <location>
        <begin position="20"/>
        <end position="47"/>
    </location>
</feature>
<keyword evidence="1" id="KW-0812">Transmembrane</keyword>
<dbReference type="InterPro" id="IPR017516">
    <property type="entry name" value="AbrB_dup"/>
</dbReference>
<feature type="transmembrane region" description="Helical" evidence="1">
    <location>
        <begin position="142"/>
        <end position="163"/>
    </location>
</feature>
<dbReference type="InterPro" id="IPR007820">
    <property type="entry name" value="AbrB_fam"/>
</dbReference>
<name>A0AAD1KSK4_THETH</name>
<feature type="transmembrane region" description="Helical" evidence="1">
    <location>
        <begin position="117"/>
        <end position="136"/>
    </location>
</feature>
<dbReference type="PANTHER" id="PTHR38457">
    <property type="entry name" value="REGULATOR ABRB-RELATED"/>
    <property type="match status" value="1"/>
</dbReference>
<dbReference type="Pfam" id="PF05145">
    <property type="entry name" value="AbrB"/>
    <property type="match status" value="1"/>
</dbReference>
<proteinExistence type="predicted"/>
<dbReference type="NCBIfam" id="TIGR03082">
    <property type="entry name" value="Gneg_AbrB_dup"/>
    <property type="match status" value="1"/>
</dbReference>
<sequence>MVGKKHTIPPMDLLRASLSGVFLGLLFHRLGLPGGAVVGAMLGTGLAQLLASPAPTPRGLDLAVQLAAGVLVGLSFRKELLSPKLLPYALLAALAFLALALLLAFLLAKPLGQPPKALLFALAPGGITGMGPLSQAEGGSPALVGVFHTVRVLALFLLVPLLARLLR</sequence>
<gene>
    <name evidence="2" type="ORF">TthAA11_03830</name>
</gene>
<dbReference type="AlphaFoldDB" id="A0AAD1KSK4"/>
<evidence type="ECO:0000313" key="2">
    <source>
        <dbReference type="EMBL" id="BCZ86201.1"/>
    </source>
</evidence>
<keyword evidence="1" id="KW-0472">Membrane</keyword>
<dbReference type="GO" id="GO:0010468">
    <property type="term" value="P:regulation of gene expression"/>
    <property type="evidence" value="ECO:0007669"/>
    <property type="project" value="InterPro"/>
</dbReference>
<evidence type="ECO:0000256" key="1">
    <source>
        <dbReference type="SAM" id="Phobius"/>
    </source>
</evidence>
<evidence type="ECO:0000313" key="3">
    <source>
        <dbReference type="Proteomes" id="UP000825379"/>
    </source>
</evidence>
<organism evidence="2 3">
    <name type="scientific">Thermus thermophilus</name>
    <dbReference type="NCBI Taxonomy" id="274"/>
    <lineage>
        <taxon>Bacteria</taxon>
        <taxon>Thermotogati</taxon>
        <taxon>Deinococcota</taxon>
        <taxon>Deinococci</taxon>
        <taxon>Thermales</taxon>
        <taxon>Thermaceae</taxon>
        <taxon>Thermus</taxon>
    </lineage>
</organism>
<dbReference type="PANTHER" id="PTHR38457:SF1">
    <property type="entry name" value="REGULATOR ABRB-RELATED"/>
    <property type="match status" value="1"/>
</dbReference>
<reference evidence="2" key="1">
    <citation type="submission" date="2021-07" db="EMBL/GenBank/DDBJ databases">
        <title>Complete genome sequences of four Thermus thermophilus strains isolated from Arima Hot Spring in Japan.</title>
        <authorList>
            <person name="Tomariguchi N."/>
            <person name="Ueno Y."/>
            <person name="Miyazaki K."/>
        </authorList>
    </citation>
    <scope>NUCLEOTIDE SEQUENCE</scope>
    <source>
        <strain evidence="2">AA1-1</strain>
    </source>
</reference>